<evidence type="ECO:0000313" key="2">
    <source>
        <dbReference type="EMBL" id="SDI00082.1"/>
    </source>
</evidence>
<sequence length="106" mass="11649">MSASDLVWLVYAVGTAVAGWVMFRQLKRLADRGGDSGCDCCQERSHSLERVFLVVSAGPPMSVLAALMFLAVGALWPLILVHLLYWRLFQPRRGGGCGCCLEKLLH</sequence>
<keyword evidence="1" id="KW-0472">Membrane</keyword>
<dbReference type="EMBL" id="FNCN01000030">
    <property type="protein sequence ID" value="SDI00082.1"/>
    <property type="molecule type" value="Genomic_DNA"/>
</dbReference>
<proteinExistence type="predicted"/>
<name>A0A1G8H074_9ACTN</name>
<dbReference type="AlphaFoldDB" id="A0A1G8H074"/>
<accession>A0A1G8H074</accession>
<reference evidence="2 3" key="1">
    <citation type="submission" date="2016-10" db="EMBL/GenBank/DDBJ databases">
        <authorList>
            <person name="de Groot N.N."/>
        </authorList>
    </citation>
    <scope>NUCLEOTIDE SEQUENCE [LARGE SCALE GENOMIC DNA]</scope>
    <source>
        <strain evidence="2 3">CPCC 201354</strain>
    </source>
</reference>
<evidence type="ECO:0000256" key="1">
    <source>
        <dbReference type="SAM" id="Phobius"/>
    </source>
</evidence>
<evidence type="ECO:0000313" key="3">
    <source>
        <dbReference type="Proteomes" id="UP000198923"/>
    </source>
</evidence>
<organism evidence="2 3">
    <name type="scientific">Sinosporangium album</name>
    <dbReference type="NCBI Taxonomy" id="504805"/>
    <lineage>
        <taxon>Bacteria</taxon>
        <taxon>Bacillati</taxon>
        <taxon>Actinomycetota</taxon>
        <taxon>Actinomycetes</taxon>
        <taxon>Streptosporangiales</taxon>
        <taxon>Streptosporangiaceae</taxon>
        <taxon>Sinosporangium</taxon>
    </lineage>
</organism>
<dbReference type="Proteomes" id="UP000198923">
    <property type="component" value="Unassembled WGS sequence"/>
</dbReference>
<feature type="transmembrane region" description="Helical" evidence="1">
    <location>
        <begin position="63"/>
        <end position="85"/>
    </location>
</feature>
<keyword evidence="1" id="KW-1133">Transmembrane helix</keyword>
<protein>
    <submittedName>
        <fullName evidence="2">Uncharacterized protein</fullName>
    </submittedName>
</protein>
<gene>
    <name evidence="2" type="ORF">SAMN05421505_1303</name>
</gene>
<feature type="transmembrane region" description="Helical" evidence="1">
    <location>
        <begin position="6"/>
        <end position="23"/>
    </location>
</feature>
<keyword evidence="3" id="KW-1185">Reference proteome</keyword>
<keyword evidence="1" id="KW-0812">Transmembrane</keyword>